<organism evidence="7 8">
    <name type="scientific">Aspergillus nanangensis</name>
    <dbReference type="NCBI Taxonomy" id="2582783"/>
    <lineage>
        <taxon>Eukaryota</taxon>
        <taxon>Fungi</taxon>
        <taxon>Dikarya</taxon>
        <taxon>Ascomycota</taxon>
        <taxon>Pezizomycotina</taxon>
        <taxon>Eurotiomycetes</taxon>
        <taxon>Eurotiomycetidae</taxon>
        <taxon>Eurotiales</taxon>
        <taxon>Aspergillaceae</taxon>
        <taxon>Aspergillus</taxon>
        <taxon>Aspergillus subgen. Circumdati</taxon>
    </lineage>
</organism>
<dbReference type="Gene3D" id="2.60.120.330">
    <property type="entry name" value="B-lactam Antibiotic, Isopenicillin N Synthase, Chain"/>
    <property type="match status" value="1"/>
</dbReference>
<name>A0AAD4CSR5_ASPNN</name>
<dbReference type="PROSITE" id="PS51471">
    <property type="entry name" value="FE2OG_OXY"/>
    <property type="match status" value="1"/>
</dbReference>
<dbReference type="InterPro" id="IPR027443">
    <property type="entry name" value="IPNS-like_sf"/>
</dbReference>
<dbReference type="Pfam" id="PF03171">
    <property type="entry name" value="2OG-FeII_Oxy"/>
    <property type="match status" value="1"/>
</dbReference>
<keyword evidence="4 5" id="KW-0408">Iron</keyword>
<comment type="caution">
    <text evidence="7">The sequence shown here is derived from an EMBL/GenBank/DDBJ whole genome shotgun (WGS) entry which is preliminary data.</text>
</comment>
<dbReference type="PANTHER" id="PTHR10209:SF812">
    <property type="entry name" value="2OG-FE(II) OXYGENASE FAMILY, PUTATIVE (AFU_ORTHOLOGUE AFUA_3G14880)-RELATED"/>
    <property type="match status" value="1"/>
</dbReference>
<feature type="domain" description="Fe2OG dioxygenase" evidence="6">
    <location>
        <begin position="175"/>
        <end position="292"/>
    </location>
</feature>
<evidence type="ECO:0000256" key="5">
    <source>
        <dbReference type="RuleBase" id="RU003682"/>
    </source>
</evidence>
<gene>
    <name evidence="7" type="ORF">FE257_002989</name>
</gene>
<evidence type="ECO:0000256" key="2">
    <source>
        <dbReference type="ARBA" id="ARBA00022723"/>
    </source>
</evidence>
<sequence>MAEEFSSIPILDYGDVLSPTSKSTFLSTLRHALINVGFFYLRNPPIEVEAREALIQRSASFFNLPTAQKQEVALSNSKHFRGYASLGSEITGMKSDGRETFTVAFDSPAPGSDSPCYHNLIGPNQWPPESTIPGFRQAVNTYLHEVQSLADTFVILIAEALDIDPTIFIRLLEKTRYSIFRIAAYPCPEISTESGSQGVGPHKDGSFLTFLLQGTDHSSLEVQNKAGEWIAAPPIPDTLVVNIGRLLENLTQGVCVATTHRVILRPRQYCREDSDSDTSRGLRLSFPFFQSLGLDVSREDMQVELPDRIFSFRGDKQDMSDINAYLAEVYKGTIGESLLTSGIASHPDVGTRWYPELQAEILKREHEARQSDDLTPGGIEKA</sequence>
<dbReference type="PANTHER" id="PTHR10209">
    <property type="entry name" value="OXIDOREDUCTASE, 2OG-FE II OXYGENASE FAMILY PROTEIN"/>
    <property type="match status" value="1"/>
</dbReference>
<dbReference type="SUPFAM" id="SSF51197">
    <property type="entry name" value="Clavaminate synthase-like"/>
    <property type="match status" value="1"/>
</dbReference>
<dbReference type="InterPro" id="IPR026992">
    <property type="entry name" value="DIOX_N"/>
</dbReference>
<evidence type="ECO:0000256" key="3">
    <source>
        <dbReference type="ARBA" id="ARBA00023002"/>
    </source>
</evidence>
<accession>A0AAD4CSR5</accession>
<dbReference type="Proteomes" id="UP001194746">
    <property type="component" value="Unassembled WGS sequence"/>
</dbReference>
<reference evidence="7" key="2">
    <citation type="submission" date="2020-02" db="EMBL/GenBank/DDBJ databases">
        <authorList>
            <person name="Gilchrist C.L.M."/>
            <person name="Chooi Y.-H."/>
        </authorList>
    </citation>
    <scope>NUCLEOTIDE SEQUENCE</scope>
    <source>
        <strain evidence="7">MST-FP2251</strain>
    </source>
</reference>
<dbReference type="AlphaFoldDB" id="A0AAD4CSR5"/>
<evidence type="ECO:0000256" key="4">
    <source>
        <dbReference type="ARBA" id="ARBA00023004"/>
    </source>
</evidence>
<evidence type="ECO:0000256" key="1">
    <source>
        <dbReference type="ARBA" id="ARBA00008056"/>
    </source>
</evidence>
<comment type="similarity">
    <text evidence="1 5">Belongs to the iron/ascorbate-dependent oxidoreductase family.</text>
</comment>
<reference evidence="7" key="1">
    <citation type="journal article" date="2019" name="Beilstein J. Org. Chem.">
        <title>Nanangenines: drimane sesquiterpenoids as the dominant metabolite cohort of a novel Australian fungus, Aspergillus nanangensis.</title>
        <authorList>
            <person name="Lacey H.J."/>
            <person name="Gilchrist C.L.M."/>
            <person name="Crombie A."/>
            <person name="Kalaitzis J.A."/>
            <person name="Vuong D."/>
            <person name="Rutledge P.J."/>
            <person name="Turner P."/>
            <person name="Pitt J.I."/>
            <person name="Lacey E."/>
            <person name="Chooi Y.H."/>
            <person name="Piggott A.M."/>
        </authorList>
    </citation>
    <scope>NUCLEOTIDE SEQUENCE</scope>
    <source>
        <strain evidence="7">MST-FP2251</strain>
    </source>
</reference>
<dbReference type="Pfam" id="PF14226">
    <property type="entry name" value="DIOX_N"/>
    <property type="match status" value="1"/>
</dbReference>
<dbReference type="GO" id="GO:0016491">
    <property type="term" value="F:oxidoreductase activity"/>
    <property type="evidence" value="ECO:0007669"/>
    <property type="project" value="UniProtKB-KW"/>
</dbReference>
<dbReference type="GO" id="GO:0044283">
    <property type="term" value="P:small molecule biosynthetic process"/>
    <property type="evidence" value="ECO:0007669"/>
    <property type="project" value="UniProtKB-ARBA"/>
</dbReference>
<evidence type="ECO:0000313" key="7">
    <source>
        <dbReference type="EMBL" id="KAF9892025.1"/>
    </source>
</evidence>
<dbReference type="InterPro" id="IPR005123">
    <property type="entry name" value="Oxoglu/Fe-dep_dioxygenase_dom"/>
</dbReference>
<keyword evidence="2 5" id="KW-0479">Metal-binding</keyword>
<keyword evidence="3 5" id="KW-0560">Oxidoreductase</keyword>
<dbReference type="EMBL" id="VCAU01000015">
    <property type="protein sequence ID" value="KAF9892025.1"/>
    <property type="molecule type" value="Genomic_DNA"/>
</dbReference>
<keyword evidence="8" id="KW-1185">Reference proteome</keyword>
<proteinExistence type="inferred from homology"/>
<dbReference type="InterPro" id="IPR044861">
    <property type="entry name" value="IPNS-like_FE2OG_OXY"/>
</dbReference>
<evidence type="ECO:0000259" key="6">
    <source>
        <dbReference type="PROSITE" id="PS51471"/>
    </source>
</evidence>
<protein>
    <recommendedName>
        <fullName evidence="6">Fe2OG dioxygenase domain-containing protein</fullName>
    </recommendedName>
</protein>
<dbReference type="GO" id="GO:0046872">
    <property type="term" value="F:metal ion binding"/>
    <property type="evidence" value="ECO:0007669"/>
    <property type="project" value="UniProtKB-KW"/>
</dbReference>
<evidence type="ECO:0000313" key="8">
    <source>
        <dbReference type="Proteomes" id="UP001194746"/>
    </source>
</evidence>